<dbReference type="GO" id="GO:0140114">
    <property type="term" value="P:cellular detoxification of fluoride"/>
    <property type="evidence" value="ECO:0007669"/>
    <property type="project" value="UniProtKB-UniRule"/>
</dbReference>
<dbReference type="GO" id="GO:0046872">
    <property type="term" value="F:metal ion binding"/>
    <property type="evidence" value="ECO:0007669"/>
    <property type="project" value="UniProtKB-KW"/>
</dbReference>
<evidence type="ECO:0000256" key="4">
    <source>
        <dbReference type="ARBA" id="ARBA00022692"/>
    </source>
</evidence>
<keyword evidence="7 14" id="KW-0915">Sodium</keyword>
<evidence type="ECO:0000256" key="6">
    <source>
        <dbReference type="ARBA" id="ARBA00022989"/>
    </source>
</evidence>
<sequence length="111" mass="11894">MIHVMIGGAFGAITRYVLSLLFSKTNVFPWGTFAINLIGSFLLGIVIATMSSESILLFGTGFLGAFTTFSTFSVETMEMLRGNKYVTAIIYIASNLIGIGICFSVGYVLVG</sequence>
<dbReference type="GO" id="GO:0005886">
    <property type="term" value="C:plasma membrane"/>
    <property type="evidence" value="ECO:0007669"/>
    <property type="project" value="UniProtKB-SubCell"/>
</dbReference>
<feature type="transmembrane region" description="Helical" evidence="14">
    <location>
        <begin position="55"/>
        <end position="73"/>
    </location>
</feature>
<evidence type="ECO:0000256" key="3">
    <source>
        <dbReference type="ARBA" id="ARBA00022475"/>
    </source>
</evidence>
<keyword evidence="4 14" id="KW-0812">Transmembrane</keyword>
<evidence type="ECO:0000256" key="1">
    <source>
        <dbReference type="ARBA" id="ARBA00004651"/>
    </source>
</evidence>
<comment type="subcellular location">
    <subcellularLocation>
        <location evidence="1 14">Cell membrane</location>
        <topology evidence="1 14">Multi-pass membrane protein</topology>
    </subcellularLocation>
</comment>
<keyword evidence="9 14" id="KW-0472">Membrane</keyword>
<name>A0A556PGQ6_9BACI</name>
<keyword evidence="5 14" id="KW-0479">Metal-binding</keyword>
<dbReference type="Proteomes" id="UP000316425">
    <property type="component" value="Unassembled WGS sequence"/>
</dbReference>
<keyword evidence="8 14" id="KW-0406">Ion transport</keyword>
<evidence type="ECO:0000256" key="9">
    <source>
        <dbReference type="ARBA" id="ARBA00023136"/>
    </source>
</evidence>
<proteinExistence type="inferred from homology"/>
<comment type="similarity">
    <text evidence="11 14">Belongs to the fluoride channel Fluc/FEX (TC 1.A.43) family.</text>
</comment>
<keyword evidence="16" id="KW-1185">Reference proteome</keyword>
<evidence type="ECO:0000256" key="5">
    <source>
        <dbReference type="ARBA" id="ARBA00022723"/>
    </source>
</evidence>
<feature type="binding site" evidence="14">
    <location>
        <position position="67"/>
    </location>
    <ligand>
        <name>Na(+)</name>
        <dbReference type="ChEBI" id="CHEBI:29101"/>
        <note>structural</note>
    </ligand>
</feature>
<evidence type="ECO:0000256" key="13">
    <source>
        <dbReference type="ARBA" id="ARBA00049940"/>
    </source>
</evidence>
<evidence type="ECO:0000256" key="11">
    <source>
        <dbReference type="ARBA" id="ARBA00035120"/>
    </source>
</evidence>
<dbReference type="PANTHER" id="PTHR28259">
    <property type="entry name" value="FLUORIDE EXPORT PROTEIN 1-RELATED"/>
    <property type="match status" value="1"/>
</dbReference>
<keyword evidence="3 14" id="KW-1003">Cell membrane</keyword>
<evidence type="ECO:0000256" key="14">
    <source>
        <dbReference type="HAMAP-Rule" id="MF_00454"/>
    </source>
</evidence>
<evidence type="ECO:0000256" key="12">
    <source>
        <dbReference type="ARBA" id="ARBA00035585"/>
    </source>
</evidence>
<dbReference type="HAMAP" id="MF_00454">
    <property type="entry name" value="FluC"/>
    <property type="match status" value="1"/>
</dbReference>
<evidence type="ECO:0000313" key="16">
    <source>
        <dbReference type="Proteomes" id="UP000316425"/>
    </source>
</evidence>
<dbReference type="EMBL" id="VMHE01000015">
    <property type="protein sequence ID" value="TSJ63586.1"/>
    <property type="molecule type" value="Genomic_DNA"/>
</dbReference>
<feature type="binding site" evidence="14">
    <location>
        <position position="64"/>
    </location>
    <ligand>
        <name>Na(+)</name>
        <dbReference type="ChEBI" id="CHEBI:29101"/>
        <note>structural</note>
    </ligand>
</feature>
<evidence type="ECO:0000256" key="10">
    <source>
        <dbReference type="ARBA" id="ARBA00023303"/>
    </source>
</evidence>
<reference evidence="15 16" key="1">
    <citation type="submission" date="2019-07" db="EMBL/GenBank/DDBJ databases">
        <title>Allobacillus sp. nov. SKP isolated from shrimp paste of Euphausiacea.</title>
        <authorList>
            <person name="Kanchanasin P."/>
            <person name="Tanasupawat S."/>
            <person name="Shi W."/>
            <person name="Wu L."/>
            <person name="Ma J."/>
        </authorList>
    </citation>
    <scope>NUCLEOTIDE SEQUENCE [LARGE SCALE GENOMIC DNA]</scope>
    <source>
        <strain evidence="15 16">SKP4-8</strain>
    </source>
</reference>
<evidence type="ECO:0000256" key="7">
    <source>
        <dbReference type="ARBA" id="ARBA00023053"/>
    </source>
</evidence>
<comment type="activity regulation">
    <text evidence="14">Na(+) is not transported, but it plays an essential structural role and its presence is essential for fluoride channel function.</text>
</comment>
<evidence type="ECO:0000256" key="2">
    <source>
        <dbReference type="ARBA" id="ARBA00022448"/>
    </source>
</evidence>
<dbReference type="PANTHER" id="PTHR28259:SF16">
    <property type="entry name" value="FLUORIDE-SPECIFIC ION CHANNEL FLUC 2"/>
    <property type="match status" value="1"/>
</dbReference>
<dbReference type="GO" id="GO:0062054">
    <property type="term" value="F:fluoride channel activity"/>
    <property type="evidence" value="ECO:0007669"/>
    <property type="project" value="UniProtKB-UniRule"/>
</dbReference>
<evidence type="ECO:0000256" key="8">
    <source>
        <dbReference type="ARBA" id="ARBA00023065"/>
    </source>
</evidence>
<gene>
    <name evidence="14 15" type="primary">crcB</name>
    <name evidence="14" type="synonym">fluC</name>
    <name evidence="15" type="ORF">FPQ13_08995</name>
</gene>
<comment type="caution">
    <text evidence="15">The sequence shown here is derived from an EMBL/GenBank/DDBJ whole genome shotgun (WGS) entry which is preliminary data.</text>
</comment>
<feature type="transmembrane region" description="Helical" evidence="14">
    <location>
        <begin position="27"/>
        <end position="48"/>
    </location>
</feature>
<dbReference type="NCBIfam" id="TIGR00494">
    <property type="entry name" value="crcB"/>
    <property type="match status" value="1"/>
</dbReference>
<organism evidence="15 16">
    <name type="scientific">Allobacillus salarius</name>
    <dbReference type="NCBI Taxonomy" id="1955272"/>
    <lineage>
        <taxon>Bacteria</taxon>
        <taxon>Bacillati</taxon>
        <taxon>Bacillota</taxon>
        <taxon>Bacilli</taxon>
        <taxon>Bacillales</taxon>
        <taxon>Bacillaceae</taxon>
        <taxon>Allobacillus</taxon>
    </lineage>
</organism>
<dbReference type="InterPro" id="IPR003691">
    <property type="entry name" value="FluC"/>
</dbReference>
<accession>A0A556PGQ6</accession>
<evidence type="ECO:0000313" key="15">
    <source>
        <dbReference type="EMBL" id="TSJ63586.1"/>
    </source>
</evidence>
<comment type="function">
    <text evidence="13 14">Fluoride-specific ion channel. Important for reducing fluoride concentration in the cell, thus reducing its toxicity.</text>
</comment>
<keyword evidence="6 14" id="KW-1133">Transmembrane helix</keyword>
<dbReference type="Pfam" id="PF02537">
    <property type="entry name" value="CRCB"/>
    <property type="match status" value="1"/>
</dbReference>
<comment type="catalytic activity">
    <reaction evidence="12">
        <text>fluoride(in) = fluoride(out)</text>
        <dbReference type="Rhea" id="RHEA:76159"/>
        <dbReference type="ChEBI" id="CHEBI:17051"/>
    </reaction>
    <physiologicalReaction direction="left-to-right" evidence="12">
        <dbReference type="Rhea" id="RHEA:76160"/>
    </physiologicalReaction>
</comment>
<dbReference type="AlphaFoldDB" id="A0A556PGQ6"/>
<dbReference type="RefSeq" id="WP_144089005.1">
    <property type="nucleotide sequence ID" value="NZ_VMHE01000015.1"/>
</dbReference>
<keyword evidence="2 14" id="KW-0813">Transport</keyword>
<feature type="transmembrane region" description="Helical" evidence="14">
    <location>
        <begin position="85"/>
        <end position="110"/>
    </location>
</feature>
<protein>
    <recommendedName>
        <fullName evidence="14">Fluoride-specific ion channel FluC</fullName>
    </recommendedName>
</protein>
<dbReference type="OrthoDB" id="9815830at2"/>
<keyword evidence="10 14" id="KW-0407">Ion channel</keyword>